<name>A0A7W6WKM3_9PROT</name>
<dbReference type="RefSeq" id="WP_184433952.1">
    <property type="nucleotide sequence ID" value="NZ_JACIGI010000010.1"/>
</dbReference>
<protein>
    <submittedName>
        <fullName evidence="1">Uncharacterized protein</fullName>
    </submittedName>
</protein>
<dbReference type="AlphaFoldDB" id="A0A7W6WKM3"/>
<organism evidence="1 2">
    <name type="scientific">Roseospira goensis</name>
    <dbReference type="NCBI Taxonomy" id="391922"/>
    <lineage>
        <taxon>Bacteria</taxon>
        <taxon>Pseudomonadati</taxon>
        <taxon>Pseudomonadota</taxon>
        <taxon>Alphaproteobacteria</taxon>
        <taxon>Rhodospirillales</taxon>
        <taxon>Rhodospirillaceae</taxon>
        <taxon>Roseospira</taxon>
    </lineage>
</organism>
<evidence type="ECO:0000313" key="1">
    <source>
        <dbReference type="EMBL" id="MBB4285914.1"/>
    </source>
</evidence>
<evidence type="ECO:0000313" key="2">
    <source>
        <dbReference type="Proteomes" id="UP000555728"/>
    </source>
</evidence>
<comment type="caution">
    <text evidence="1">The sequence shown here is derived from an EMBL/GenBank/DDBJ whole genome shotgun (WGS) entry which is preliminary data.</text>
</comment>
<keyword evidence="2" id="KW-1185">Reference proteome</keyword>
<sequence length="304" mass="32843">MTEHEDADIPTNEGHGDHWACLFRDIETTVTAHLPQVVSEGSLLGVAEPAPIMGEATAGIWWPGQANRGTLALVAINARNEDGTPGNLFMSAYPAVLDGPIQPLTIQEVLPWSNGIEGLVRATFPEEGGSGPEIAFFDTLFYLNRDRYRPGLTLPFRLAAFAHWAQVVHPEPVVIDNPETIAAMRKGTEHEGDMSPIDVIMSGAAILFPRDDLSPDDAEAQGPVRAVDHVLWAGVPLICCRITVVRLLDREDEDIDIPVLIAPHAWKTEERPEPGNDLQALIWIQGCLADNPAVSGAEGVAPNG</sequence>
<reference evidence="1 2" key="1">
    <citation type="submission" date="2020-08" db="EMBL/GenBank/DDBJ databases">
        <title>Genome sequencing of Purple Non-Sulfur Bacteria from various extreme environments.</title>
        <authorList>
            <person name="Mayer M."/>
        </authorList>
    </citation>
    <scope>NUCLEOTIDE SEQUENCE [LARGE SCALE GENOMIC DNA]</scope>
    <source>
        <strain evidence="1 2">JA135</strain>
    </source>
</reference>
<dbReference type="Proteomes" id="UP000555728">
    <property type="component" value="Unassembled WGS sequence"/>
</dbReference>
<proteinExistence type="predicted"/>
<gene>
    <name evidence="1" type="ORF">GGD88_001634</name>
</gene>
<accession>A0A7W6WKM3</accession>
<dbReference type="EMBL" id="JACIGI010000010">
    <property type="protein sequence ID" value="MBB4285914.1"/>
    <property type="molecule type" value="Genomic_DNA"/>
</dbReference>